<dbReference type="InterPro" id="IPR037682">
    <property type="entry name" value="TonB_C"/>
</dbReference>
<keyword evidence="13" id="KW-1185">Reference proteome</keyword>
<dbReference type="Proteomes" id="UP001449225">
    <property type="component" value="Unassembled WGS sequence"/>
</dbReference>
<dbReference type="PANTHER" id="PTHR33446:SF2">
    <property type="entry name" value="PROTEIN TONB"/>
    <property type="match status" value="1"/>
</dbReference>
<name>A0ABU9TNF2_9GAMM</name>
<evidence type="ECO:0000256" key="7">
    <source>
        <dbReference type="ARBA" id="ARBA00022927"/>
    </source>
</evidence>
<reference evidence="12 13" key="1">
    <citation type="submission" date="2024-03" db="EMBL/GenBank/DDBJ databases">
        <title>Community enrichment and isolation of bacterial strains for fucoidan degradation.</title>
        <authorList>
            <person name="Sichert A."/>
        </authorList>
    </citation>
    <scope>NUCLEOTIDE SEQUENCE [LARGE SCALE GENOMIC DNA]</scope>
    <source>
        <strain evidence="12 13">AS76</strain>
    </source>
</reference>
<protein>
    <submittedName>
        <fullName evidence="12">Energy transducer TonB</fullName>
    </submittedName>
</protein>
<evidence type="ECO:0000256" key="4">
    <source>
        <dbReference type="ARBA" id="ARBA00022475"/>
    </source>
</evidence>
<organism evidence="12 13">
    <name type="scientific">Neptuniibacter pectenicola</name>
    <dbReference type="NCBI Taxonomy" id="1806669"/>
    <lineage>
        <taxon>Bacteria</taxon>
        <taxon>Pseudomonadati</taxon>
        <taxon>Pseudomonadota</taxon>
        <taxon>Gammaproteobacteria</taxon>
        <taxon>Oceanospirillales</taxon>
        <taxon>Oceanospirillaceae</taxon>
        <taxon>Neptuniibacter</taxon>
    </lineage>
</organism>
<dbReference type="SUPFAM" id="SSF74653">
    <property type="entry name" value="TolA/TonB C-terminal domain"/>
    <property type="match status" value="1"/>
</dbReference>
<keyword evidence="9" id="KW-0472">Membrane</keyword>
<dbReference type="NCBIfam" id="TIGR01352">
    <property type="entry name" value="tonB_Cterm"/>
    <property type="match status" value="1"/>
</dbReference>
<evidence type="ECO:0000256" key="2">
    <source>
        <dbReference type="ARBA" id="ARBA00006555"/>
    </source>
</evidence>
<dbReference type="InterPro" id="IPR006260">
    <property type="entry name" value="TonB/TolA_C"/>
</dbReference>
<comment type="subcellular location">
    <subcellularLocation>
        <location evidence="1">Cell inner membrane</location>
        <topology evidence="1">Single-pass membrane protein</topology>
        <orientation evidence="1">Periplasmic side</orientation>
    </subcellularLocation>
</comment>
<dbReference type="Pfam" id="PF03544">
    <property type="entry name" value="TonB_C"/>
    <property type="match status" value="1"/>
</dbReference>
<dbReference type="PANTHER" id="PTHR33446">
    <property type="entry name" value="PROTEIN TONB-RELATED"/>
    <property type="match status" value="1"/>
</dbReference>
<dbReference type="RefSeq" id="WP_342853602.1">
    <property type="nucleotide sequence ID" value="NZ_JBBMRA010000001.1"/>
</dbReference>
<comment type="similarity">
    <text evidence="2">Belongs to the TonB family.</text>
</comment>
<sequence>MTQYVTKKWGLLSWRLLFVCGLLVLQEWAFAAWVKPSVMGGASGDDSHVSLAISFKQPPKKRVEDKAVVENTAAVMPSDTATPPPKRELSPVPAVSSMPDTRVTKPTPIDKRATALSERPKPPSKPSSSSKTAQAKQDHLPVKTPEVIKKAPTVTPVAQAQGVRQPASLADVKAKAPASTPVLADPLDSHETIITKPIFAVQPTPPRYPTVARKRGQEGTVWLDIWLDEKGNKSKLEITQSSGLTLLDQSALKAVSGWKFKPSEKNGIRVASRVRIPVVFSLN</sequence>
<accession>A0ABU9TNF2</accession>
<evidence type="ECO:0000256" key="8">
    <source>
        <dbReference type="ARBA" id="ARBA00022989"/>
    </source>
</evidence>
<keyword evidence="4" id="KW-1003">Cell membrane</keyword>
<evidence type="ECO:0000256" key="5">
    <source>
        <dbReference type="ARBA" id="ARBA00022519"/>
    </source>
</evidence>
<dbReference type="PROSITE" id="PS52015">
    <property type="entry name" value="TONB_CTD"/>
    <property type="match status" value="1"/>
</dbReference>
<dbReference type="EMBL" id="JBBMRA010000001">
    <property type="protein sequence ID" value="MEM5535240.1"/>
    <property type="molecule type" value="Genomic_DNA"/>
</dbReference>
<keyword evidence="7" id="KW-0653">Protein transport</keyword>
<feature type="compositionally biased region" description="Basic and acidic residues" evidence="10">
    <location>
        <begin position="136"/>
        <end position="148"/>
    </location>
</feature>
<evidence type="ECO:0000256" key="10">
    <source>
        <dbReference type="SAM" id="MobiDB-lite"/>
    </source>
</evidence>
<gene>
    <name evidence="12" type="ORF">WNY58_02430</name>
</gene>
<evidence type="ECO:0000259" key="11">
    <source>
        <dbReference type="PROSITE" id="PS52015"/>
    </source>
</evidence>
<evidence type="ECO:0000256" key="1">
    <source>
        <dbReference type="ARBA" id="ARBA00004383"/>
    </source>
</evidence>
<evidence type="ECO:0000256" key="6">
    <source>
        <dbReference type="ARBA" id="ARBA00022692"/>
    </source>
</evidence>
<evidence type="ECO:0000256" key="3">
    <source>
        <dbReference type="ARBA" id="ARBA00022448"/>
    </source>
</evidence>
<feature type="compositionally biased region" description="Basic and acidic residues" evidence="10">
    <location>
        <begin position="108"/>
        <end position="121"/>
    </location>
</feature>
<dbReference type="Gene3D" id="3.30.1150.10">
    <property type="match status" value="1"/>
</dbReference>
<evidence type="ECO:0000313" key="13">
    <source>
        <dbReference type="Proteomes" id="UP001449225"/>
    </source>
</evidence>
<keyword evidence="6" id="KW-0812">Transmembrane</keyword>
<feature type="region of interest" description="Disordered" evidence="10">
    <location>
        <begin position="70"/>
        <end position="148"/>
    </location>
</feature>
<evidence type="ECO:0000256" key="9">
    <source>
        <dbReference type="ARBA" id="ARBA00023136"/>
    </source>
</evidence>
<keyword evidence="3" id="KW-0813">Transport</keyword>
<evidence type="ECO:0000313" key="12">
    <source>
        <dbReference type="EMBL" id="MEM5535240.1"/>
    </source>
</evidence>
<proteinExistence type="inferred from homology"/>
<dbReference type="InterPro" id="IPR051045">
    <property type="entry name" value="TonB-dependent_transducer"/>
</dbReference>
<keyword evidence="8" id="KW-1133">Transmembrane helix</keyword>
<feature type="domain" description="TonB C-terminal" evidence="11">
    <location>
        <begin position="193"/>
        <end position="283"/>
    </location>
</feature>
<keyword evidence="5" id="KW-0997">Cell inner membrane</keyword>
<comment type="caution">
    <text evidence="12">The sequence shown here is derived from an EMBL/GenBank/DDBJ whole genome shotgun (WGS) entry which is preliminary data.</text>
</comment>